<evidence type="ECO:0000313" key="1">
    <source>
        <dbReference type="EMBL" id="ETO34616.1"/>
    </source>
</evidence>
<proteinExistence type="predicted"/>
<reference evidence="1 2" key="1">
    <citation type="journal article" date="2013" name="Curr. Biol.">
        <title>The Genome of the Foraminiferan Reticulomyxa filosa.</title>
        <authorList>
            <person name="Glockner G."/>
            <person name="Hulsmann N."/>
            <person name="Schleicher M."/>
            <person name="Noegel A.A."/>
            <person name="Eichinger L."/>
            <person name="Gallinger C."/>
            <person name="Pawlowski J."/>
            <person name="Sierra R."/>
            <person name="Euteneuer U."/>
            <person name="Pillet L."/>
            <person name="Moustafa A."/>
            <person name="Platzer M."/>
            <person name="Groth M."/>
            <person name="Szafranski K."/>
            <person name="Schliwa M."/>
        </authorList>
    </citation>
    <scope>NUCLEOTIDE SEQUENCE [LARGE SCALE GENOMIC DNA]</scope>
</reference>
<comment type="caution">
    <text evidence="1">The sequence shown here is derived from an EMBL/GenBank/DDBJ whole genome shotgun (WGS) entry which is preliminary data.</text>
</comment>
<accession>X6P8U4</accession>
<name>X6P8U4_RETFI</name>
<dbReference type="AlphaFoldDB" id="X6P8U4"/>
<dbReference type="EMBL" id="ASPP01002418">
    <property type="protein sequence ID" value="ETO34616.1"/>
    <property type="molecule type" value="Genomic_DNA"/>
</dbReference>
<keyword evidence="2" id="KW-1185">Reference proteome</keyword>
<sequence>MYIFYLKDGALESVSHELFLRTFDESFGGQVGFKYEFVKIGDVLFNPSSDNFYEIENVSHYKKKMQAAESEDEEEVNSNQVPCNNEVNANENLYIPHITFKQRNGTNCFGRIWHSTQIYSFGR</sequence>
<organism evidence="1 2">
    <name type="scientific">Reticulomyxa filosa</name>
    <dbReference type="NCBI Taxonomy" id="46433"/>
    <lineage>
        <taxon>Eukaryota</taxon>
        <taxon>Sar</taxon>
        <taxon>Rhizaria</taxon>
        <taxon>Retaria</taxon>
        <taxon>Foraminifera</taxon>
        <taxon>Monothalamids</taxon>
        <taxon>Reticulomyxidae</taxon>
        <taxon>Reticulomyxa</taxon>
    </lineage>
</organism>
<gene>
    <name evidence="1" type="ORF">RFI_02474</name>
</gene>
<dbReference type="Proteomes" id="UP000023152">
    <property type="component" value="Unassembled WGS sequence"/>
</dbReference>
<protein>
    <submittedName>
        <fullName evidence="1">Uncharacterized protein</fullName>
    </submittedName>
</protein>
<evidence type="ECO:0000313" key="2">
    <source>
        <dbReference type="Proteomes" id="UP000023152"/>
    </source>
</evidence>